<gene>
    <name evidence="1" type="ORF">DNK44_06965</name>
</gene>
<accession>A0A4Q9R6P4</accession>
<dbReference type="EMBL" id="QJUL01000007">
    <property type="protein sequence ID" value="TBU95654.1"/>
    <property type="molecule type" value="Genomic_DNA"/>
</dbReference>
<sequence length="321" mass="35566">MPISAYTPKDLVLFSTIINAATRQKNWDTELTDKAAGSKVEEVQCMRIDERLFIACNYGEHARVDSFFKAFGVTDLDTFLQCMRFCHGLLKMNHSDKISSLGRSFTACYSEPEKASCTYAAASTAVTALSADELEFISNLLKKTPAIPADIQAKRILWALRKLTDAGAITDFTKPSSTKSLMTKNYDTNPNAINLLNDSLTVHAELKLLRLLTQTKIGDNPLNTHKSAAIGGIKRACQSCSKWIASFVKWIKAQFDVDIELPAPDTRVSASGDGDRPQIDKDRIEVYGEYVVNLFKGGKNDNFLDLPAAEEPWPLVEQEAQ</sequence>
<evidence type="ECO:0000313" key="1">
    <source>
        <dbReference type="EMBL" id="TBU95654.1"/>
    </source>
</evidence>
<dbReference type="OrthoDB" id="7033499at2"/>
<protein>
    <submittedName>
        <fullName evidence="1">Uncharacterized protein</fullName>
    </submittedName>
</protein>
<dbReference type="RefSeq" id="WP_131197627.1">
    <property type="nucleotide sequence ID" value="NZ_QJUL01000007.1"/>
</dbReference>
<proteinExistence type="predicted"/>
<name>A0A4Q9R6P4_9GAMM</name>
<organism evidence="1 2">
    <name type="scientific">Phytopseudomonas dryadis</name>
    <dbReference type="NCBI Taxonomy" id="2487520"/>
    <lineage>
        <taxon>Bacteria</taxon>
        <taxon>Pseudomonadati</taxon>
        <taxon>Pseudomonadota</taxon>
        <taxon>Gammaproteobacteria</taxon>
        <taxon>Pseudomonadales</taxon>
        <taxon>Pseudomonadaceae</taxon>
        <taxon>Phytopseudomonas</taxon>
    </lineage>
</organism>
<comment type="caution">
    <text evidence="1">The sequence shown here is derived from an EMBL/GenBank/DDBJ whole genome shotgun (WGS) entry which is preliminary data.</text>
</comment>
<evidence type="ECO:0000313" key="2">
    <source>
        <dbReference type="Proteomes" id="UP000293172"/>
    </source>
</evidence>
<dbReference type="Proteomes" id="UP000293172">
    <property type="component" value="Unassembled WGS sequence"/>
</dbReference>
<reference evidence="1 2" key="1">
    <citation type="submission" date="2018-06" db="EMBL/GenBank/DDBJ databases">
        <title>Three novel Pseudomonas species isolated from symptomatic oak.</title>
        <authorList>
            <person name="Bueno-Gonzalez V."/>
            <person name="Brady C."/>
        </authorList>
    </citation>
    <scope>NUCLEOTIDE SEQUENCE [LARGE SCALE GENOMIC DNA]</scope>
    <source>
        <strain evidence="1 2">P6B</strain>
    </source>
</reference>
<dbReference type="AlphaFoldDB" id="A0A4Q9R6P4"/>